<organism evidence="2 3">
    <name type="scientific">Cupriavidus nantongensis</name>
    <dbReference type="NCBI Taxonomy" id="1796606"/>
    <lineage>
        <taxon>Bacteria</taxon>
        <taxon>Pseudomonadati</taxon>
        <taxon>Pseudomonadota</taxon>
        <taxon>Betaproteobacteria</taxon>
        <taxon>Burkholderiales</taxon>
        <taxon>Burkholderiaceae</taxon>
        <taxon>Cupriavidus</taxon>
    </lineage>
</organism>
<feature type="transmembrane region" description="Helical" evidence="1">
    <location>
        <begin position="72"/>
        <end position="96"/>
    </location>
</feature>
<dbReference type="KEGG" id="cnan:A2G96_30935"/>
<accession>A0A142JVM7</accession>
<dbReference type="InterPro" id="IPR046513">
    <property type="entry name" value="DUF6691"/>
</dbReference>
<reference evidence="2 3" key="1">
    <citation type="submission" date="2016-03" db="EMBL/GenBank/DDBJ databases">
        <title>Complete genome sequence of a novel chlorpyrifos degrading bacterium, Cupriavidus nantongensis sp. X1.</title>
        <authorList>
            <person name="Fang L."/>
        </authorList>
    </citation>
    <scope>NUCLEOTIDE SEQUENCE [LARGE SCALE GENOMIC DNA]</scope>
    <source>
        <strain evidence="2 3">X1</strain>
    </source>
</reference>
<gene>
    <name evidence="2" type="ORF">A2G96_30935</name>
</gene>
<keyword evidence="1" id="KW-0472">Membrane</keyword>
<sequence>MGMLLSLLAGLVFGIGLILSGMANPAKVLGFLDLAGTWDPSLAFVMAGAIGVGVVAFALARRRQRSWLGLPMQWPALAAVTPRLLLGSAAFGIGWGLAGFCPGPALVALGAGYAKAWGFVAAMIAGMALFEAAEALARRRH</sequence>
<evidence type="ECO:0000313" key="3">
    <source>
        <dbReference type="Proteomes" id="UP000075238"/>
    </source>
</evidence>
<evidence type="ECO:0000256" key="1">
    <source>
        <dbReference type="SAM" id="Phobius"/>
    </source>
</evidence>
<feature type="transmembrane region" description="Helical" evidence="1">
    <location>
        <begin position="116"/>
        <end position="137"/>
    </location>
</feature>
<dbReference type="STRING" id="1796606.A2G96_30935"/>
<name>A0A142JVM7_9BURK</name>
<keyword evidence="1" id="KW-1133">Transmembrane helix</keyword>
<dbReference type="EMBL" id="CP014845">
    <property type="protein sequence ID" value="AMR82139.1"/>
    <property type="molecule type" value="Genomic_DNA"/>
</dbReference>
<dbReference type="AlphaFoldDB" id="A0A142JVM7"/>
<keyword evidence="1" id="KW-0812">Transmembrane</keyword>
<dbReference type="OrthoDB" id="9790409at2"/>
<evidence type="ECO:0008006" key="4">
    <source>
        <dbReference type="Google" id="ProtNLM"/>
    </source>
</evidence>
<dbReference type="RefSeq" id="WP_062803922.1">
    <property type="nucleotide sequence ID" value="NZ_CP014845.1"/>
</dbReference>
<proteinExistence type="predicted"/>
<feature type="transmembrane region" description="Helical" evidence="1">
    <location>
        <begin position="41"/>
        <end position="60"/>
    </location>
</feature>
<evidence type="ECO:0000313" key="2">
    <source>
        <dbReference type="EMBL" id="AMR82139.1"/>
    </source>
</evidence>
<protein>
    <recommendedName>
        <fullName evidence="4">YeeE/YedE family protein</fullName>
    </recommendedName>
</protein>
<dbReference type="Pfam" id="PF20398">
    <property type="entry name" value="DUF6691"/>
    <property type="match status" value="1"/>
</dbReference>
<keyword evidence="3" id="KW-1185">Reference proteome</keyword>
<dbReference type="Proteomes" id="UP000075238">
    <property type="component" value="Chromosome 2"/>
</dbReference>